<organism evidence="2 3">
    <name type="scientific">Exocentrus adspersus</name>
    <dbReference type="NCBI Taxonomy" id="1586481"/>
    <lineage>
        <taxon>Eukaryota</taxon>
        <taxon>Metazoa</taxon>
        <taxon>Ecdysozoa</taxon>
        <taxon>Arthropoda</taxon>
        <taxon>Hexapoda</taxon>
        <taxon>Insecta</taxon>
        <taxon>Pterygota</taxon>
        <taxon>Neoptera</taxon>
        <taxon>Endopterygota</taxon>
        <taxon>Coleoptera</taxon>
        <taxon>Polyphaga</taxon>
        <taxon>Cucujiformia</taxon>
        <taxon>Chrysomeloidea</taxon>
        <taxon>Cerambycidae</taxon>
        <taxon>Lamiinae</taxon>
        <taxon>Acanthocinini</taxon>
        <taxon>Exocentrus</taxon>
    </lineage>
</organism>
<accession>A0AAV8VPA9</accession>
<proteinExistence type="predicted"/>
<keyword evidence="3" id="KW-1185">Reference proteome</keyword>
<keyword evidence="1" id="KW-0472">Membrane</keyword>
<keyword evidence="1" id="KW-0812">Transmembrane</keyword>
<evidence type="ECO:0000256" key="1">
    <source>
        <dbReference type="SAM" id="Phobius"/>
    </source>
</evidence>
<keyword evidence="1" id="KW-1133">Transmembrane helix</keyword>
<dbReference type="AlphaFoldDB" id="A0AAV8VPA9"/>
<comment type="caution">
    <text evidence="2">The sequence shown here is derived from an EMBL/GenBank/DDBJ whole genome shotgun (WGS) entry which is preliminary data.</text>
</comment>
<gene>
    <name evidence="2" type="ORF">NQ315_010926</name>
</gene>
<sequence>MSHYGTNYTTETISTTEEPFEADDSKYIIIPLVVIVLVMLLSVLVYLMARRRKIDRLRRNILKLYDFDSNEQEWESLTNNEYPSYSNGLVTTSF</sequence>
<evidence type="ECO:0000313" key="2">
    <source>
        <dbReference type="EMBL" id="KAJ8916058.1"/>
    </source>
</evidence>
<protein>
    <submittedName>
        <fullName evidence="2">Uncharacterized protein</fullName>
    </submittedName>
</protein>
<reference evidence="2 3" key="1">
    <citation type="journal article" date="2023" name="Insect Mol. Biol.">
        <title>Genome sequencing provides insights into the evolution of gene families encoding plant cell wall-degrading enzymes in longhorned beetles.</title>
        <authorList>
            <person name="Shin N.R."/>
            <person name="Okamura Y."/>
            <person name="Kirsch R."/>
            <person name="Pauchet Y."/>
        </authorList>
    </citation>
    <scope>NUCLEOTIDE SEQUENCE [LARGE SCALE GENOMIC DNA]</scope>
    <source>
        <strain evidence="2">EAD_L_NR</strain>
    </source>
</reference>
<dbReference type="EMBL" id="JANEYG010000046">
    <property type="protein sequence ID" value="KAJ8916058.1"/>
    <property type="molecule type" value="Genomic_DNA"/>
</dbReference>
<evidence type="ECO:0000313" key="3">
    <source>
        <dbReference type="Proteomes" id="UP001159042"/>
    </source>
</evidence>
<name>A0AAV8VPA9_9CUCU</name>
<dbReference type="Proteomes" id="UP001159042">
    <property type="component" value="Unassembled WGS sequence"/>
</dbReference>
<feature type="transmembrane region" description="Helical" evidence="1">
    <location>
        <begin position="27"/>
        <end position="49"/>
    </location>
</feature>